<dbReference type="Proteomes" id="UP001567731">
    <property type="component" value="Unassembled WGS sequence"/>
</dbReference>
<accession>A0ABV4JAK3</accession>
<organism evidence="2 3">
    <name type="scientific">Enterobacter rongchengensis</name>
    <dbReference type="NCBI Taxonomy" id="3030999"/>
    <lineage>
        <taxon>Bacteria</taxon>
        <taxon>Pseudomonadati</taxon>
        <taxon>Pseudomonadota</taxon>
        <taxon>Gammaproteobacteria</taxon>
        <taxon>Enterobacterales</taxon>
        <taxon>Enterobacteriaceae</taxon>
        <taxon>Enterobacter</taxon>
    </lineage>
</organism>
<sequence length="319" mass="36533">MTLRIRIVNGLKSKSVNFFLLFFYVTSLILTKVKNSAGIYFSYVLLVTLFIILYVQREQGRDIVNIFTRFENDLFINKIAGWLSLLGWCSFIFIPFSINIHLIYMAKALMIIFAISIAVSSILTIFILESNGYKSIKKIRLALFSLISLCYALSSAFSASLFLQISNMDLSSSPWVEFLWKLTAFFALISFILQLVTYLICVTTASKLQGYTLFNILGALVLLTLLMTFITGRLDVIAYYVLNYSTNAEWRNDFSCGSKTIKHPHEKYFGFNAEKYTVYFSNRNGQWGFDEIKCIKDPQGNDGYTVRNVSTENISPWVK</sequence>
<feature type="transmembrane region" description="Helical" evidence="1">
    <location>
        <begin position="141"/>
        <end position="166"/>
    </location>
</feature>
<feature type="transmembrane region" description="Helical" evidence="1">
    <location>
        <begin position="15"/>
        <end position="31"/>
    </location>
</feature>
<evidence type="ECO:0008006" key="4">
    <source>
        <dbReference type="Google" id="ProtNLM"/>
    </source>
</evidence>
<comment type="caution">
    <text evidence="2">The sequence shown here is derived from an EMBL/GenBank/DDBJ whole genome shotgun (WGS) entry which is preliminary data.</text>
</comment>
<keyword evidence="1" id="KW-0812">Transmembrane</keyword>
<gene>
    <name evidence="2" type="ORF">QVM81_03225</name>
</gene>
<name>A0ABV4JAK3_9ENTR</name>
<feature type="transmembrane region" description="Helical" evidence="1">
    <location>
        <begin position="213"/>
        <end position="242"/>
    </location>
</feature>
<keyword evidence="1" id="KW-1133">Transmembrane helix</keyword>
<feature type="transmembrane region" description="Helical" evidence="1">
    <location>
        <begin position="37"/>
        <end position="55"/>
    </location>
</feature>
<keyword evidence="1" id="KW-0472">Membrane</keyword>
<evidence type="ECO:0000256" key="1">
    <source>
        <dbReference type="SAM" id="Phobius"/>
    </source>
</evidence>
<dbReference type="RefSeq" id="WP_048994486.1">
    <property type="nucleotide sequence ID" value="NZ_CBCYLN010000004.1"/>
</dbReference>
<feature type="transmembrane region" description="Helical" evidence="1">
    <location>
        <begin position="75"/>
        <end position="98"/>
    </location>
</feature>
<evidence type="ECO:0000313" key="2">
    <source>
        <dbReference type="EMBL" id="MEZ4050589.1"/>
    </source>
</evidence>
<evidence type="ECO:0000313" key="3">
    <source>
        <dbReference type="Proteomes" id="UP001567731"/>
    </source>
</evidence>
<protein>
    <recommendedName>
        <fullName evidence="4">ABC transporter permease</fullName>
    </recommendedName>
</protein>
<feature type="transmembrane region" description="Helical" evidence="1">
    <location>
        <begin position="178"/>
        <end position="201"/>
    </location>
</feature>
<feature type="transmembrane region" description="Helical" evidence="1">
    <location>
        <begin position="104"/>
        <end position="129"/>
    </location>
</feature>
<dbReference type="EMBL" id="JAUEHC010000006">
    <property type="protein sequence ID" value="MEZ4050589.1"/>
    <property type="molecule type" value="Genomic_DNA"/>
</dbReference>
<proteinExistence type="predicted"/>
<keyword evidence="3" id="KW-1185">Reference proteome</keyword>
<reference evidence="2 3" key="1">
    <citation type="submission" date="2023-06" db="EMBL/GenBank/DDBJ databases">
        <title>Genome characterization of Enterobacterales and Pseudomonas spp isolates with different phenotypes to cefepime-taniborbactam.</title>
        <authorList>
            <person name="Hernandez-Garcia M."/>
            <person name="Garcia-Castillo M."/>
            <person name="Ruiz-Garbajosa P."/>
            <person name="Canton R."/>
        </authorList>
    </citation>
    <scope>NUCLEOTIDE SEQUENCE [LARGE SCALE GENOMIC DNA]</scope>
    <source>
        <strain evidence="2 3">A003</strain>
    </source>
</reference>